<evidence type="ECO:0000256" key="2">
    <source>
        <dbReference type="ARBA" id="ARBA00022679"/>
    </source>
</evidence>
<dbReference type="RefSeq" id="XP_025352558.1">
    <property type="nucleotide sequence ID" value="XM_025499608.1"/>
</dbReference>
<reference evidence="9 10" key="1">
    <citation type="journal article" date="2018" name="Mol. Biol. Evol.">
        <title>Broad Genomic Sampling Reveals a Smut Pathogenic Ancestry of the Fungal Clade Ustilaginomycotina.</title>
        <authorList>
            <person name="Kijpornyongpan T."/>
            <person name="Mondo S.J."/>
            <person name="Barry K."/>
            <person name="Sandor L."/>
            <person name="Lee J."/>
            <person name="Lipzen A."/>
            <person name="Pangilinan J."/>
            <person name="LaButti K."/>
            <person name="Hainaut M."/>
            <person name="Henrissat B."/>
            <person name="Grigoriev I.V."/>
            <person name="Spatafora J.W."/>
            <person name="Aime M.C."/>
        </authorList>
    </citation>
    <scope>NUCLEOTIDE SEQUENCE [LARGE SCALE GENOMIC DNA]</scope>
    <source>
        <strain evidence="9 10">MCA 3882</strain>
    </source>
</reference>
<evidence type="ECO:0000313" key="10">
    <source>
        <dbReference type="Proteomes" id="UP000245771"/>
    </source>
</evidence>
<dbReference type="PANTHER" id="PTHR11727:SF7">
    <property type="entry name" value="DIMETHYLADENOSINE TRANSFERASE-RELATED"/>
    <property type="match status" value="1"/>
</dbReference>
<dbReference type="GO" id="GO:0003723">
    <property type="term" value="F:RNA binding"/>
    <property type="evidence" value="ECO:0007669"/>
    <property type="project" value="UniProtKB-UniRule"/>
</dbReference>
<feature type="binding site" evidence="6">
    <location>
        <position position="253"/>
    </location>
    <ligand>
        <name>S-adenosyl-L-methionine</name>
        <dbReference type="ChEBI" id="CHEBI:59789"/>
    </ligand>
</feature>
<dbReference type="GeneID" id="37021389"/>
<dbReference type="Gene3D" id="3.40.50.150">
    <property type="entry name" value="Vaccinia Virus protein VP39"/>
    <property type="match status" value="1"/>
</dbReference>
<dbReference type="PROSITE" id="PS51689">
    <property type="entry name" value="SAM_RNA_A_N6_MT"/>
    <property type="match status" value="1"/>
</dbReference>
<sequence>MFARSLRSTVASTSRLHLESALPRNTLLRSQATSVLSNGYATKSESEPEPKPRAKPGPKPKAKPGPKPKKASAKSGKKAKVEGKQTEEQPLDDSIGNEEDNINSKTKDVNFDNSSPEDLTLTSLSKSTLNTIGDGHVEFNRTFGDRKSQHADSVEQRAVSKVIPNPSHKDYPYVPKPPVWDKIFYKVNGINTRHRMFISNVETAKNVVKALELDKQREASGERITVIEGYPGIGSLSRELCNHEAVEKVIAFEDHASFNKALRNLKDNEPQAAEKLDVLPLSCFQWESFDQVVGLGGLDNIPGVREERKRQPDYKDGIFAGDSWKKPSSLLFLAQLPNTVHSEQLVSQLLRSISNRYWLYRHARVRMAFICSQQMAERCMAQVSDRLYGKLTLVAGAMADCTVALDSSHFKPYAEHFWPSKPAVGPQTPITVHLGSIKDHRQQATPAKTDQCLLILEPRVKPLIEGSSELESFDYITKNLFILRSSHVKKALAHIAPGADNILDAMNSGKHPAMQEIGNVTIDPKTIVSKLTLTQLIGLSKMFDRWPFRPANLFDEGRIEEIAEHRNNNR</sequence>
<feature type="binding site" evidence="6">
    <location>
        <position position="198"/>
    </location>
    <ligand>
        <name>S-adenosyl-L-methionine</name>
        <dbReference type="ChEBI" id="CHEBI:59789"/>
    </ligand>
</feature>
<dbReference type="PANTHER" id="PTHR11727">
    <property type="entry name" value="DIMETHYLADENOSINE TRANSFERASE"/>
    <property type="match status" value="1"/>
</dbReference>
<accession>A0A316V3Y6</accession>
<feature type="compositionally biased region" description="Polar residues" evidence="8">
    <location>
        <begin position="27"/>
        <end position="43"/>
    </location>
</feature>
<dbReference type="InterPro" id="IPR001737">
    <property type="entry name" value="KsgA/Erm"/>
</dbReference>
<evidence type="ECO:0000256" key="8">
    <source>
        <dbReference type="SAM" id="MobiDB-lite"/>
    </source>
</evidence>
<dbReference type="InterPro" id="IPR023165">
    <property type="entry name" value="rRNA_Ade_diMease-like_C"/>
</dbReference>
<dbReference type="EC" id="2.1.1.-" evidence="7"/>
<evidence type="ECO:0000256" key="5">
    <source>
        <dbReference type="ARBA" id="ARBA00024915"/>
    </source>
</evidence>
<feature type="compositionally biased region" description="Polar residues" evidence="8">
    <location>
        <begin position="1"/>
        <end position="15"/>
    </location>
</feature>
<evidence type="ECO:0000256" key="3">
    <source>
        <dbReference type="ARBA" id="ARBA00022691"/>
    </source>
</evidence>
<dbReference type="AlphaFoldDB" id="A0A316V3Y6"/>
<comment type="caution">
    <text evidence="6">Lacks conserved residue(s) required for the propagation of feature annotation.</text>
</comment>
<keyword evidence="3 6" id="KW-0949">S-adenosyl-L-methionine</keyword>
<keyword evidence="10" id="KW-1185">Reference proteome</keyword>
<evidence type="ECO:0000313" key="9">
    <source>
        <dbReference type="EMBL" id="PWN32256.1"/>
    </source>
</evidence>
<protein>
    <recommendedName>
        <fullName evidence="7">rRNA adenine N(6)-methyltransferase</fullName>
        <ecNumber evidence="7">2.1.1.-</ecNumber>
    </recommendedName>
</protein>
<dbReference type="Proteomes" id="UP000245771">
    <property type="component" value="Unassembled WGS sequence"/>
</dbReference>
<feature type="compositionally biased region" description="Basic residues" evidence="8">
    <location>
        <begin position="53"/>
        <end position="78"/>
    </location>
</feature>
<evidence type="ECO:0000256" key="4">
    <source>
        <dbReference type="ARBA" id="ARBA00022884"/>
    </source>
</evidence>
<comment type="function">
    <text evidence="5">Mitochondrial transcription factor that confers selective promoter recognition on the core subunit of the yeast mitochondrial RNA polymerase. Interacts with DNA in a non-specific manner.</text>
</comment>
<dbReference type="InParanoid" id="A0A316V3Y6"/>
<gene>
    <name evidence="9" type="ORF">FA14DRAFT_162438</name>
</gene>
<keyword evidence="4 6" id="KW-0694">RNA-binding</keyword>
<dbReference type="GO" id="GO:0000179">
    <property type="term" value="F:rRNA (adenine-N6,N6-)-dimethyltransferase activity"/>
    <property type="evidence" value="ECO:0007669"/>
    <property type="project" value="UniProtKB-UniRule"/>
</dbReference>
<keyword evidence="2 6" id="KW-0808">Transferase</keyword>
<keyword evidence="1 6" id="KW-0489">Methyltransferase</keyword>
<feature type="compositionally biased region" description="Acidic residues" evidence="8">
    <location>
        <begin position="89"/>
        <end position="101"/>
    </location>
</feature>
<dbReference type="EMBL" id="KZ819606">
    <property type="protein sequence ID" value="PWN32256.1"/>
    <property type="molecule type" value="Genomic_DNA"/>
</dbReference>
<dbReference type="OrthoDB" id="16079at2759"/>
<organism evidence="9 10">
    <name type="scientific">Meira miltonrushii</name>
    <dbReference type="NCBI Taxonomy" id="1280837"/>
    <lineage>
        <taxon>Eukaryota</taxon>
        <taxon>Fungi</taxon>
        <taxon>Dikarya</taxon>
        <taxon>Basidiomycota</taxon>
        <taxon>Ustilaginomycotina</taxon>
        <taxon>Exobasidiomycetes</taxon>
        <taxon>Exobasidiales</taxon>
        <taxon>Brachybasidiaceae</taxon>
        <taxon>Meira</taxon>
    </lineage>
</organism>
<evidence type="ECO:0000256" key="7">
    <source>
        <dbReference type="RuleBase" id="RU362106"/>
    </source>
</evidence>
<dbReference type="SUPFAM" id="SSF53335">
    <property type="entry name" value="S-adenosyl-L-methionine-dependent methyltransferases"/>
    <property type="match status" value="1"/>
</dbReference>
<keyword evidence="7" id="KW-0698">rRNA processing</keyword>
<dbReference type="Pfam" id="PF00398">
    <property type="entry name" value="RrnaAD"/>
    <property type="match status" value="1"/>
</dbReference>
<evidence type="ECO:0000256" key="1">
    <source>
        <dbReference type="ARBA" id="ARBA00022603"/>
    </source>
</evidence>
<dbReference type="FunCoup" id="A0A316V3Y6">
    <property type="interactions" value="17"/>
</dbReference>
<dbReference type="Gene3D" id="1.10.8.100">
    <property type="entry name" value="Ribosomal RNA adenine dimethylase-like, domain 2"/>
    <property type="match status" value="1"/>
</dbReference>
<proteinExistence type="inferred from homology"/>
<comment type="similarity">
    <text evidence="6 7">Belongs to the class I-like SAM-binding methyltransferase superfamily. rRNA adenine N(6)-methyltransferase family.</text>
</comment>
<feature type="region of interest" description="Disordered" evidence="8">
    <location>
        <begin position="1"/>
        <end position="118"/>
    </location>
</feature>
<name>A0A316V3Y6_9BASI</name>
<dbReference type="InterPro" id="IPR029063">
    <property type="entry name" value="SAM-dependent_MTases_sf"/>
</dbReference>
<dbReference type="STRING" id="1280837.A0A316V3Y6"/>
<evidence type="ECO:0000256" key="6">
    <source>
        <dbReference type="PROSITE-ProRule" id="PRU01026"/>
    </source>
</evidence>